<feature type="compositionally biased region" description="Basic residues" evidence="1">
    <location>
        <begin position="437"/>
        <end position="449"/>
    </location>
</feature>
<feature type="region of interest" description="Disordered" evidence="1">
    <location>
        <begin position="280"/>
        <end position="332"/>
    </location>
</feature>
<evidence type="ECO:0000256" key="1">
    <source>
        <dbReference type="SAM" id="MobiDB-lite"/>
    </source>
</evidence>
<feature type="compositionally biased region" description="Polar residues" evidence="1">
    <location>
        <begin position="419"/>
        <end position="434"/>
    </location>
</feature>
<feature type="region of interest" description="Disordered" evidence="1">
    <location>
        <begin position="22"/>
        <end position="97"/>
    </location>
</feature>
<dbReference type="Proteomes" id="UP000246740">
    <property type="component" value="Unassembled WGS sequence"/>
</dbReference>
<feature type="compositionally biased region" description="Polar residues" evidence="1">
    <location>
        <begin position="456"/>
        <end position="466"/>
    </location>
</feature>
<feature type="region of interest" description="Disordered" evidence="1">
    <location>
        <begin position="378"/>
        <end position="675"/>
    </location>
</feature>
<feature type="compositionally biased region" description="Basic residues" evidence="1">
    <location>
        <begin position="504"/>
        <end position="514"/>
    </location>
</feature>
<dbReference type="InParanoid" id="A0A317XNG1"/>
<dbReference type="EMBL" id="KZ819195">
    <property type="protein sequence ID" value="PWY99399.1"/>
    <property type="molecule type" value="Genomic_DNA"/>
</dbReference>
<dbReference type="OrthoDB" id="2554060at2759"/>
<feature type="compositionally biased region" description="Basic and acidic residues" evidence="1">
    <location>
        <begin position="45"/>
        <end position="63"/>
    </location>
</feature>
<reference evidence="2 3" key="1">
    <citation type="journal article" date="2018" name="Mol. Biol. Evol.">
        <title>Broad Genomic Sampling Reveals a Smut Pathogenic Ancestry of the Fungal Clade Ustilaginomycotina.</title>
        <authorList>
            <person name="Kijpornyongpan T."/>
            <person name="Mondo S.J."/>
            <person name="Barry K."/>
            <person name="Sandor L."/>
            <person name="Lee J."/>
            <person name="Lipzen A."/>
            <person name="Pangilinan J."/>
            <person name="LaButti K."/>
            <person name="Hainaut M."/>
            <person name="Henrissat B."/>
            <person name="Grigoriev I.V."/>
            <person name="Spatafora J.W."/>
            <person name="Aime M.C."/>
        </authorList>
    </citation>
    <scope>NUCLEOTIDE SEQUENCE [LARGE SCALE GENOMIC DNA]</scope>
    <source>
        <strain evidence="2 3">MCA 3645</strain>
    </source>
</reference>
<evidence type="ECO:0000313" key="2">
    <source>
        <dbReference type="EMBL" id="PWY99399.1"/>
    </source>
</evidence>
<feature type="region of interest" description="Disordered" evidence="1">
    <location>
        <begin position="116"/>
        <end position="249"/>
    </location>
</feature>
<feature type="compositionally biased region" description="Low complexity" evidence="1">
    <location>
        <begin position="565"/>
        <end position="574"/>
    </location>
</feature>
<feature type="compositionally biased region" description="Low complexity" evidence="1">
    <location>
        <begin position="199"/>
        <end position="217"/>
    </location>
</feature>
<feature type="compositionally biased region" description="Low complexity" evidence="1">
    <location>
        <begin position="486"/>
        <end position="503"/>
    </location>
</feature>
<sequence length="873" mass="91655">MMATETVDVMVSQLGLHSSAGDAEAFSGQATGHASSSADFDETRDDSLTKDRKLLLDQCEHTSDSMSNGVSAATESDPVQRGKSPSSVPGCERMSDTVVPKASCLKESTKDDLGLAAVKLQDSRSNGSHQDELLRSPQHQTGEPMSPASSDADAPGSDYEDGDLESTFIHAGDSVDHSADSAPRSVEMEPQPCEAKPMLPGKLSLPSSVSSLSPSDLGMDPESAGDHSAMTTSKAIADEQSETKTVRAVPISSAECNGAQSSAEDVATTAVPAVLIHASAEGVEQPSQPDVEARPEVEEHGTPIESLTMNGNATSSITDGPKAGEDLTTDGTVKHGEATVIVLPSRAPRPISEPIGAAKPALTSTVAGPSIQVAVGTTEQAKAVPKKPVRARCSSKATRKKTEMVTEKLAEPPGVIESAATSNVVQTPAESATGSRPAKKQSSARRAAKRKAEAMTDSQGEATTSAAIKRSASGGKAASDAQPQPKAKLSAQSSGSAQAPSKVPSRKRSRAKAKGRAEEEPTTCAFNVQEQTAAGLDHMPSQHVQAGHGQEINLQDAQHADQPYSSASAVASASFLRPPPPPPPLFMGSSGGGGKTEVKMAARSLDQSGAMPRSPGPSSTRSVNSDDADVRLRRSSEARWPDYPTQPPSMLDGYPSTAESVGRRHPYTPSDASEMSPEAAFCSVPRQSPNAPPGWQFPRFDLIDPAHLLTTLRDRTVWTFWDCYAPVGSRDQDIVIFSRDGVAFPCAAWNPSIFSPVLKSVMKNPGAKVKAILSRSVEDNRREFGHVPIPCILVDEDWQSTNFLLSFLHPIPSLFLPDRDIATKILAIGERYEVSRAVAVARSRLGELDAAAAAAAAAPRDTLPQQSADAVEA</sequence>
<organism evidence="2 3">
    <name type="scientific">Testicularia cyperi</name>
    <dbReference type="NCBI Taxonomy" id="1882483"/>
    <lineage>
        <taxon>Eukaryota</taxon>
        <taxon>Fungi</taxon>
        <taxon>Dikarya</taxon>
        <taxon>Basidiomycota</taxon>
        <taxon>Ustilaginomycotina</taxon>
        <taxon>Ustilaginomycetes</taxon>
        <taxon>Ustilaginales</taxon>
        <taxon>Anthracoideaceae</taxon>
        <taxon>Testicularia</taxon>
    </lineage>
</organism>
<feature type="compositionally biased region" description="Basic and acidic residues" evidence="1">
    <location>
        <begin position="628"/>
        <end position="640"/>
    </location>
</feature>
<feature type="compositionally biased region" description="Basic and acidic residues" evidence="1">
    <location>
        <begin position="291"/>
        <end position="302"/>
    </location>
</feature>
<name>A0A317XNG1_9BASI</name>
<feature type="compositionally biased region" description="Polar residues" evidence="1">
    <location>
        <begin position="28"/>
        <end position="38"/>
    </location>
</feature>
<feature type="compositionally biased region" description="Basic and acidic residues" evidence="1">
    <location>
        <begin position="400"/>
        <end position="410"/>
    </location>
</feature>
<evidence type="ECO:0000313" key="3">
    <source>
        <dbReference type="Proteomes" id="UP000246740"/>
    </source>
</evidence>
<protein>
    <submittedName>
        <fullName evidence="2">Uncharacterized protein</fullName>
    </submittedName>
</protein>
<feature type="compositionally biased region" description="Polar residues" evidence="1">
    <location>
        <begin position="64"/>
        <end position="74"/>
    </location>
</feature>
<feature type="compositionally biased region" description="Polar residues" evidence="1">
    <location>
        <begin position="616"/>
        <end position="625"/>
    </location>
</feature>
<feature type="compositionally biased region" description="Polar residues" evidence="1">
    <location>
        <begin position="305"/>
        <end position="318"/>
    </location>
</feature>
<accession>A0A317XNG1</accession>
<dbReference type="AlphaFoldDB" id="A0A317XNG1"/>
<gene>
    <name evidence="2" type="ORF">BCV70DRAFT_217763</name>
</gene>
<proteinExistence type="predicted"/>
<keyword evidence="3" id="KW-1185">Reference proteome</keyword>
<feature type="compositionally biased region" description="Low complexity" evidence="1">
    <location>
        <begin position="144"/>
        <end position="157"/>
    </location>
</feature>